<dbReference type="OrthoDB" id="5235347at2759"/>
<protein>
    <submittedName>
        <fullName evidence="3">Uncharacterized protein</fullName>
    </submittedName>
</protein>
<reference evidence="3" key="3">
    <citation type="submission" date="2025-08" db="UniProtKB">
        <authorList>
            <consortium name="RefSeq"/>
        </authorList>
    </citation>
    <scope>IDENTIFICATION</scope>
    <source>
        <strain evidence="3">NI907</strain>
    </source>
</reference>
<feature type="region of interest" description="Disordered" evidence="1">
    <location>
        <begin position="99"/>
        <end position="180"/>
    </location>
</feature>
<dbReference type="AlphaFoldDB" id="A0A6P8BBM6"/>
<reference evidence="3" key="1">
    <citation type="journal article" date="2019" name="Mol. Biol. Evol.">
        <title>Blast fungal genomes show frequent chromosomal changes, gene gains and losses, and effector gene turnover.</title>
        <authorList>
            <person name="Gomez Luciano L.B."/>
            <person name="Jason Tsai I."/>
            <person name="Chuma I."/>
            <person name="Tosa Y."/>
            <person name="Chen Y.H."/>
            <person name="Li J.Y."/>
            <person name="Li M.Y."/>
            <person name="Jade Lu M.Y."/>
            <person name="Nakayashiki H."/>
            <person name="Li W.H."/>
        </authorList>
    </citation>
    <scope>NUCLEOTIDE SEQUENCE</scope>
    <source>
        <strain evidence="3">NI907</strain>
    </source>
</reference>
<dbReference type="GeneID" id="41960052"/>
<feature type="compositionally biased region" description="Low complexity" evidence="1">
    <location>
        <begin position="158"/>
        <end position="171"/>
    </location>
</feature>
<gene>
    <name evidence="3" type="ORF">PgNI_05104</name>
</gene>
<keyword evidence="2" id="KW-1185">Reference proteome</keyword>
<reference evidence="3" key="2">
    <citation type="submission" date="2019-10" db="EMBL/GenBank/DDBJ databases">
        <authorList>
            <consortium name="NCBI Genome Project"/>
        </authorList>
    </citation>
    <scope>NUCLEOTIDE SEQUENCE</scope>
    <source>
        <strain evidence="3">NI907</strain>
    </source>
</reference>
<evidence type="ECO:0000313" key="3">
    <source>
        <dbReference type="RefSeq" id="XP_030984454.1"/>
    </source>
</evidence>
<evidence type="ECO:0000313" key="2">
    <source>
        <dbReference type="Proteomes" id="UP000515153"/>
    </source>
</evidence>
<dbReference type="Proteomes" id="UP000515153">
    <property type="component" value="Unplaced"/>
</dbReference>
<feature type="compositionally biased region" description="Basic residues" evidence="1">
    <location>
        <begin position="114"/>
        <end position="125"/>
    </location>
</feature>
<organism evidence="2 3">
    <name type="scientific">Pyricularia grisea</name>
    <name type="common">Crabgrass-specific blast fungus</name>
    <name type="synonym">Magnaporthe grisea</name>
    <dbReference type="NCBI Taxonomy" id="148305"/>
    <lineage>
        <taxon>Eukaryota</taxon>
        <taxon>Fungi</taxon>
        <taxon>Dikarya</taxon>
        <taxon>Ascomycota</taxon>
        <taxon>Pezizomycotina</taxon>
        <taxon>Sordariomycetes</taxon>
        <taxon>Sordariomycetidae</taxon>
        <taxon>Magnaporthales</taxon>
        <taxon>Pyriculariaceae</taxon>
        <taxon>Pyricularia</taxon>
    </lineage>
</organism>
<name>A0A6P8BBM6_PYRGI</name>
<accession>A0A6P8BBM6</accession>
<evidence type="ECO:0000256" key="1">
    <source>
        <dbReference type="SAM" id="MobiDB-lite"/>
    </source>
</evidence>
<dbReference type="KEGG" id="pgri:PgNI_05104"/>
<proteinExistence type="predicted"/>
<sequence length="265" mass="29174">MDMSELTCIISKFDPLSDYSDSETEIFKHPVPSRLQTLLRPCLKQPQQQTLSSSATTGDNADVAALCCKTARFAAAHLLAKCLVTGKVVPTREEERAARIDEDGLDMGTGDRRRQQRRQKRAKLRQKQDGGGGNLLDDDLAFHKGVGHKKGSPKLNLSSGTTSTTCEGSVSKEAASARDRAMDEPITNLERESFGPEYENLPTDEEKILIEEDPEELALDETLVEAFRNAAINQGDVAPLQSLDRFAWQSRWTLPAAADNLDLNS</sequence>
<dbReference type="RefSeq" id="XP_030984454.1">
    <property type="nucleotide sequence ID" value="XM_031125143.1"/>
</dbReference>